<dbReference type="eggNOG" id="COG0640">
    <property type="taxonomic scope" value="Bacteria"/>
</dbReference>
<dbReference type="GO" id="GO:0032791">
    <property type="term" value="F:lead ion binding"/>
    <property type="evidence" value="ECO:0007669"/>
    <property type="project" value="TreeGrafter"/>
</dbReference>
<dbReference type="SMART" id="SM00418">
    <property type="entry name" value="HTH_ARSR"/>
    <property type="match status" value="1"/>
</dbReference>
<organism evidence="2 3">
    <name type="scientific">Pantoea stewartii subsp. stewartii DC283</name>
    <dbReference type="NCBI Taxonomy" id="660596"/>
    <lineage>
        <taxon>Bacteria</taxon>
        <taxon>Pseudomonadati</taxon>
        <taxon>Pseudomonadota</taxon>
        <taxon>Gammaproteobacteria</taxon>
        <taxon>Enterobacterales</taxon>
        <taxon>Erwiniaceae</taxon>
        <taxon>Pantoea</taxon>
    </lineage>
</organism>
<dbReference type="Pfam" id="PF12840">
    <property type="entry name" value="HTH_20"/>
    <property type="match status" value="1"/>
</dbReference>
<dbReference type="InterPro" id="IPR001845">
    <property type="entry name" value="HTH_ArsR_DNA-bd_dom"/>
</dbReference>
<dbReference type="AlphaFoldDB" id="H3RA86"/>
<dbReference type="NCBIfam" id="NF033788">
    <property type="entry name" value="HTH_metalloreg"/>
    <property type="match status" value="1"/>
</dbReference>
<dbReference type="GO" id="GO:0046686">
    <property type="term" value="P:response to cadmium ion"/>
    <property type="evidence" value="ECO:0007669"/>
    <property type="project" value="TreeGrafter"/>
</dbReference>
<dbReference type="GO" id="GO:0097063">
    <property type="term" value="F:cadmium ion sensor activity"/>
    <property type="evidence" value="ECO:0007669"/>
    <property type="project" value="TreeGrafter"/>
</dbReference>
<dbReference type="PRINTS" id="PR00778">
    <property type="entry name" value="HTHARSR"/>
</dbReference>
<dbReference type="InterPro" id="IPR036390">
    <property type="entry name" value="WH_DNA-bd_sf"/>
</dbReference>
<evidence type="ECO:0000259" key="1">
    <source>
        <dbReference type="PROSITE" id="PS50987"/>
    </source>
</evidence>
<dbReference type="CDD" id="cd00090">
    <property type="entry name" value="HTH_ARSR"/>
    <property type="match status" value="1"/>
</dbReference>
<dbReference type="Gene3D" id="1.10.10.10">
    <property type="entry name" value="Winged helix-like DNA-binding domain superfamily/Winged helix DNA-binding domain"/>
    <property type="match status" value="1"/>
</dbReference>
<name>H3RA86_PANSE</name>
<evidence type="ECO:0000313" key="3">
    <source>
        <dbReference type="Proteomes" id="UP000005050"/>
    </source>
</evidence>
<dbReference type="Proteomes" id="UP000005050">
    <property type="component" value="Unassembled WGS sequence"/>
</dbReference>
<dbReference type="InterPro" id="IPR052543">
    <property type="entry name" value="HTH_Metal-responsive_Reg"/>
</dbReference>
<dbReference type="STRING" id="660596.DSJ_20965"/>
<accession>H3RA86</accession>
<gene>
    <name evidence="2" type="ORF">CKS_0610</name>
</gene>
<sequence length="242" mass="26520">MERMSRMTRMAARCDDSTHSSLTFSMATVATALADTSRMHILCALMDGRAWTATELSVVADVAPSTTSGHLNKLTETGLLTCVVQGRHRYYRLASHEVAGLLENLMGISTRPGSVLKTTTPDRLRRARTCYDHLAGEIAVGIYDAMQSAGWLMPDGTALTMEGKAHFAATGIELTSPSRRKPCCPCLDWSERRFHLGGEAGAALLRFMIQKAWLQQTPGYRELGVTARGQTGLSRIFNLRLV</sequence>
<reference evidence="2 3" key="1">
    <citation type="journal article" date="2012" name="Mol. Microbiol.">
        <title>The genetic and structural basis of two distinct terminal side branch residues in stewartan and amylovoran exopolysaccharides and their potential role in host adaptation.</title>
        <authorList>
            <person name="Wang X."/>
            <person name="Yang F."/>
            <person name="von Bodman S.B."/>
        </authorList>
    </citation>
    <scope>NUCLEOTIDE SEQUENCE [LARGE SCALE GENOMIC DNA]</scope>
    <source>
        <strain evidence="2 3">DC283</strain>
    </source>
</reference>
<evidence type="ECO:0000313" key="2">
    <source>
        <dbReference type="EMBL" id="EHU02099.1"/>
    </source>
</evidence>
<dbReference type="GO" id="GO:0010288">
    <property type="term" value="P:response to lead ion"/>
    <property type="evidence" value="ECO:0007669"/>
    <property type="project" value="TreeGrafter"/>
</dbReference>
<dbReference type="GO" id="GO:0003677">
    <property type="term" value="F:DNA binding"/>
    <property type="evidence" value="ECO:0007669"/>
    <property type="project" value="TreeGrafter"/>
</dbReference>
<dbReference type="GO" id="GO:0003700">
    <property type="term" value="F:DNA-binding transcription factor activity"/>
    <property type="evidence" value="ECO:0007669"/>
    <property type="project" value="InterPro"/>
</dbReference>
<proteinExistence type="predicted"/>
<dbReference type="PATRIC" id="fig|660596.6.peg.844"/>
<comment type="caution">
    <text evidence="2">The sequence shown here is derived from an EMBL/GenBank/DDBJ whole genome shotgun (WGS) entry which is preliminary data.</text>
</comment>
<dbReference type="PANTHER" id="PTHR39168">
    <property type="entry name" value="TRANSCRIPTIONAL REGULATOR-RELATED"/>
    <property type="match status" value="1"/>
</dbReference>
<feature type="domain" description="HTH arsR-type" evidence="1">
    <location>
        <begin position="18"/>
        <end position="113"/>
    </location>
</feature>
<protein>
    <submittedName>
        <fullName evidence="2">ArsR family transcriptional regulator</fullName>
    </submittedName>
</protein>
<dbReference type="PANTHER" id="PTHR39168:SF1">
    <property type="entry name" value="TRANSCRIPTIONAL REGULATORY PROTEIN"/>
    <property type="match status" value="1"/>
</dbReference>
<dbReference type="InterPro" id="IPR011991">
    <property type="entry name" value="ArsR-like_HTH"/>
</dbReference>
<dbReference type="InterPro" id="IPR036388">
    <property type="entry name" value="WH-like_DNA-bd_sf"/>
</dbReference>
<dbReference type="EMBL" id="AHIE01000002">
    <property type="protein sequence ID" value="EHU02099.1"/>
    <property type="molecule type" value="Genomic_DNA"/>
</dbReference>
<dbReference type="SUPFAM" id="SSF46785">
    <property type="entry name" value="Winged helix' DNA-binding domain"/>
    <property type="match status" value="1"/>
</dbReference>
<dbReference type="PROSITE" id="PS50987">
    <property type="entry name" value="HTH_ARSR_2"/>
    <property type="match status" value="1"/>
</dbReference>